<evidence type="ECO:0000313" key="1">
    <source>
        <dbReference type="EMBL" id="MBB3953708.1"/>
    </source>
</evidence>
<dbReference type="EMBL" id="JACIDX010000002">
    <property type="protein sequence ID" value="MBB3953708.1"/>
    <property type="molecule type" value="Genomic_DNA"/>
</dbReference>
<sequence>MVIFFGRRNFKVKVNALMRHIAKAKGAVQEERQHGLAPMGGIGFSGQALEILILWRISANSAARMGVKNKKCFTKSPLRRMGETAYSFTANQEAVREVNHEVVAT</sequence>
<comment type="caution">
    <text evidence="1">The sequence shown here is derived from an EMBL/GenBank/DDBJ whole genome shotgun (WGS) entry which is preliminary data.</text>
</comment>
<keyword evidence="2" id="KW-1185">Reference proteome</keyword>
<evidence type="ECO:0000313" key="2">
    <source>
        <dbReference type="Proteomes" id="UP000548867"/>
    </source>
</evidence>
<dbReference type="AlphaFoldDB" id="A0A7W6CG50"/>
<name>A0A7W6CG50_9SPHN</name>
<dbReference type="Proteomes" id="UP000548867">
    <property type="component" value="Unassembled WGS sequence"/>
</dbReference>
<protein>
    <submittedName>
        <fullName evidence="1">Uncharacterized protein</fullName>
    </submittedName>
</protein>
<organism evidence="1 2">
    <name type="scientific">Novosphingobium sediminicola</name>
    <dbReference type="NCBI Taxonomy" id="563162"/>
    <lineage>
        <taxon>Bacteria</taxon>
        <taxon>Pseudomonadati</taxon>
        <taxon>Pseudomonadota</taxon>
        <taxon>Alphaproteobacteria</taxon>
        <taxon>Sphingomonadales</taxon>
        <taxon>Sphingomonadaceae</taxon>
        <taxon>Novosphingobium</taxon>
    </lineage>
</organism>
<proteinExistence type="predicted"/>
<gene>
    <name evidence="1" type="ORF">GGR38_000635</name>
</gene>
<reference evidence="1 2" key="1">
    <citation type="submission" date="2020-08" db="EMBL/GenBank/DDBJ databases">
        <title>Genomic Encyclopedia of Type Strains, Phase IV (KMG-IV): sequencing the most valuable type-strain genomes for metagenomic binning, comparative biology and taxonomic classification.</title>
        <authorList>
            <person name="Goeker M."/>
        </authorList>
    </citation>
    <scope>NUCLEOTIDE SEQUENCE [LARGE SCALE GENOMIC DNA]</scope>
    <source>
        <strain evidence="1 2">DSM 27057</strain>
    </source>
</reference>
<accession>A0A7W6CG50</accession>